<feature type="signal peptide" evidence="1">
    <location>
        <begin position="1"/>
        <end position="24"/>
    </location>
</feature>
<sequence length="117" mass="12542">MKKKALMLMTVVAAVLSFSTSASAAYSKVFGPQDLQGVVYLEGGVSNPTSTKAYINFKLWQVTPSGDVLIRRDLLGLDAYSSAHFSESSVVSLPWGTYKYEIVAKDGVRASGVMGAR</sequence>
<dbReference type="AlphaFoldDB" id="H6NDV8"/>
<name>H6NDV8_9BACL</name>
<accession>H6NDV8</accession>
<proteinExistence type="predicted"/>
<reference evidence="2 3" key="1">
    <citation type="journal article" date="2012" name="J. Bacteriol.">
        <title>Complete Genome Sequence of Paenibacillus mucilaginosus 3016, a Bacterium Functional as Microbial Fertilizer.</title>
        <authorList>
            <person name="Ma M."/>
            <person name="Wang Z."/>
            <person name="Li L."/>
            <person name="Jiang X."/>
            <person name="Guan D."/>
            <person name="Cao F."/>
            <person name="Chen H."/>
            <person name="Wang X."/>
            <person name="Shen D."/>
            <person name="Du B."/>
            <person name="Li J."/>
        </authorList>
    </citation>
    <scope>NUCLEOTIDE SEQUENCE [LARGE SCALE GENOMIC DNA]</scope>
    <source>
        <strain evidence="2 3">3016</strain>
    </source>
</reference>
<feature type="chain" id="PRO_5003604764" evidence="1">
    <location>
        <begin position="25"/>
        <end position="117"/>
    </location>
</feature>
<dbReference type="HOGENOM" id="CLU_2082487_0_0_9"/>
<gene>
    <name evidence="2" type="ORF">PM3016_5457</name>
</gene>
<dbReference type="RefSeq" id="WP_014371593.1">
    <property type="nucleotide sequence ID" value="NC_016935.1"/>
</dbReference>
<protein>
    <submittedName>
        <fullName evidence="2">Uncharacterized protein</fullName>
    </submittedName>
</protein>
<dbReference type="EMBL" id="CP003235">
    <property type="protein sequence ID" value="AFC32157.1"/>
    <property type="molecule type" value="Genomic_DNA"/>
</dbReference>
<dbReference type="KEGG" id="pmq:PM3016_5457"/>
<organism evidence="2 3">
    <name type="scientific">Paenibacillus mucilaginosus 3016</name>
    <dbReference type="NCBI Taxonomy" id="1116391"/>
    <lineage>
        <taxon>Bacteria</taxon>
        <taxon>Bacillati</taxon>
        <taxon>Bacillota</taxon>
        <taxon>Bacilli</taxon>
        <taxon>Bacillales</taxon>
        <taxon>Paenibacillaceae</taxon>
        <taxon>Paenibacillus</taxon>
    </lineage>
</organism>
<keyword evidence="1" id="KW-0732">Signal</keyword>
<evidence type="ECO:0000256" key="1">
    <source>
        <dbReference type="SAM" id="SignalP"/>
    </source>
</evidence>
<evidence type="ECO:0000313" key="3">
    <source>
        <dbReference type="Proteomes" id="UP000007523"/>
    </source>
</evidence>
<keyword evidence="3" id="KW-1185">Reference proteome</keyword>
<dbReference type="Proteomes" id="UP000007523">
    <property type="component" value="Chromosome"/>
</dbReference>
<evidence type="ECO:0000313" key="2">
    <source>
        <dbReference type="EMBL" id="AFC32157.1"/>
    </source>
</evidence>